<gene>
    <name evidence="3" type="ORF">g.163684</name>
</gene>
<dbReference type="SUPFAM" id="SSF52980">
    <property type="entry name" value="Restriction endonuclease-like"/>
    <property type="match status" value="1"/>
</dbReference>
<dbReference type="PANTHER" id="PTHR46609:SF8">
    <property type="entry name" value="YQAJ VIRAL RECOMBINASE DOMAIN-CONTAINING PROTEIN"/>
    <property type="match status" value="1"/>
</dbReference>
<feature type="domain" description="Mutator-like transposase" evidence="2">
    <location>
        <begin position="1"/>
        <end position="143"/>
    </location>
</feature>
<feature type="domain" description="YqaJ viral recombinase" evidence="1">
    <location>
        <begin position="336"/>
        <end position="482"/>
    </location>
</feature>
<dbReference type="GO" id="GO:0006281">
    <property type="term" value="P:DNA repair"/>
    <property type="evidence" value="ECO:0007669"/>
    <property type="project" value="UniProtKB-ARBA"/>
</dbReference>
<evidence type="ECO:0000313" key="3">
    <source>
        <dbReference type="EMBL" id="MBY31889.1"/>
    </source>
</evidence>
<dbReference type="AlphaFoldDB" id="A0A2S2PQZ9"/>
<evidence type="ECO:0000259" key="1">
    <source>
        <dbReference type="Pfam" id="PF09588"/>
    </source>
</evidence>
<protein>
    <submittedName>
        <fullName evidence="3">Uncharacterized protein</fullName>
    </submittedName>
</protein>
<name>A0A2S2PQZ9_SCHGA</name>
<dbReference type="Gene3D" id="3.90.320.10">
    <property type="match status" value="1"/>
</dbReference>
<sequence length="540" mass="61993">MESSIIVEGFKESIPMHNLIYDKLIGDGDSSVMKNLNLTKPYGPDLNVKKIECTNHLLRNYINRLRETASRRKCTNGNIVPGVQRTFLKNNLLRLRYAVTEAIKFRSKTKTNITEKVKLLKSDILNGPYHVFGHHTHCAQYFCMGPKDGENNLVPDLEKSGLWNDILAARNLLAHHSSSLIHNVNNNCVENYNSVVAKYVGGKRINFSLKGSYQTRCHIALTSLNTGPSHISILHKKMTKSSPGVFTKRFIEQRSNKNNTKLKRRQLFGNIKPSKKTYIGPDRDYGCIQEESQILDMEPKEFNIKKLQFLKRLSKTNEEIKILEKSTKNQSESDLWKAERSIRLTASNFGKVCKLRVTTSRKNTVKTILYNAFSGNSSTNYGIENEPIARISFEKEINLKIKPAGLFVDKTYNFLAASPDGLIDDDGIVEIKCPYTIKDLTPEDAIQCGKLKFATLIDGKLNLKTNDNYYYQIQGQLHVTQRSYCYFVLWSSKGMLYQKILRDDAFFEQRMQQQLISFYHDHLLLEILDSRFHRGLPIRD</sequence>
<accession>A0A2S2PQZ9</accession>
<proteinExistence type="predicted"/>
<dbReference type="InterPro" id="IPR051703">
    <property type="entry name" value="NF-kappa-B_Signaling_Reg"/>
</dbReference>
<dbReference type="EMBL" id="GGMR01019270">
    <property type="protein sequence ID" value="MBY31889.1"/>
    <property type="molecule type" value="Transcribed_RNA"/>
</dbReference>
<dbReference type="Pfam" id="PF09588">
    <property type="entry name" value="YqaJ"/>
    <property type="match status" value="1"/>
</dbReference>
<dbReference type="InterPro" id="IPR011604">
    <property type="entry name" value="PDDEXK-like_dom_sf"/>
</dbReference>
<dbReference type="InterPro" id="IPR011335">
    <property type="entry name" value="Restrct_endonuc-II-like"/>
</dbReference>
<dbReference type="PANTHER" id="PTHR46609">
    <property type="entry name" value="EXONUCLEASE, PHAGE-TYPE/RECB, C-TERMINAL DOMAIN-CONTAINING PROTEIN"/>
    <property type="match status" value="1"/>
</dbReference>
<evidence type="ECO:0000259" key="2">
    <source>
        <dbReference type="Pfam" id="PF20700"/>
    </source>
</evidence>
<organism evidence="3">
    <name type="scientific">Schizaphis graminum</name>
    <name type="common">Green bug aphid</name>
    <dbReference type="NCBI Taxonomy" id="13262"/>
    <lineage>
        <taxon>Eukaryota</taxon>
        <taxon>Metazoa</taxon>
        <taxon>Ecdysozoa</taxon>
        <taxon>Arthropoda</taxon>
        <taxon>Hexapoda</taxon>
        <taxon>Insecta</taxon>
        <taxon>Pterygota</taxon>
        <taxon>Neoptera</taxon>
        <taxon>Paraneoptera</taxon>
        <taxon>Hemiptera</taxon>
        <taxon>Sternorrhyncha</taxon>
        <taxon>Aphidomorpha</taxon>
        <taxon>Aphidoidea</taxon>
        <taxon>Aphididae</taxon>
        <taxon>Aphidini</taxon>
        <taxon>Schizaphis</taxon>
    </lineage>
</organism>
<dbReference type="InterPro" id="IPR049012">
    <property type="entry name" value="Mutator_transp_dom"/>
</dbReference>
<dbReference type="CDD" id="cd22343">
    <property type="entry name" value="PDDEXK_lambda_exonuclease-like"/>
    <property type="match status" value="1"/>
</dbReference>
<dbReference type="Pfam" id="PF20700">
    <property type="entry name" value="Mutator"/>
    <property type="match status" value="1"/>
</dbReference>
<dbReference type="InterPro" id="IPR019080">
    <property type="entry name" value="YqaJ_viral_recombinase"/>
</dbReference>
<reference evidence="3" key="1">
    <citation type="submission" date="2018-04" db="EMBL/GenBank/DDBJ databases">
        <title>Transcriptome of Schizaphis graminum biotype I.</title>
        <authorList>
            <person name="Scully E.D."/>
            <person name="Geib S.M."/>
            <person name="Palmer N.A."/>
            <person name="Koch K."/>
            <person name="Bradshaw J."/>
            <person name="Heng-Moss T."/>
            <person name="Sarath G."/>
        </authorList>
    </citation>
    <scope>NUCLEOTIDE SEQUENCE</scope>
</reference>